<dbReference type="Proteomes" id="UP000199502">
    <property type="component" value="Unassembled WGS sequence"/>
</dbReference>
<dbReference type="EMBL" id="FMVT01000006">
    <property type="protein sequence ID" value="SCY61902.1"/>
    <property type="molecule type" value="Genomic_DNA"/>
</dbReference>
<organism evidence="1 2">
    <name type="scientific">Paracoccus tibetensis</name>
    <dbReference type="NCBI Taxonomy" id="336292"/>
    <lineage>
        <taxon>Bacteria</taxon>
        <taxon>Pseudomonadati</taxon>
        <taxon>Pseudomonadota</taxon>
        <taxon>Alphaproteobacteria</taxon>
        <taxon>Rhodobacterales</taxon>
        <taxon>Paracoccaceae</taxon>
        <taxon>Paracoccus</taxon>
    </lineage>
</organism>
<proteinExistence type="predicted"/>
<dbReference type="AlphaFoldDB" id="A0A1G5HDF3"/>
<protein>
    <submittedName>
        <fullName evidence="1">Uncharacterized protein</fullName>
    </submittedName>
</protein>
<gene>
    <name evidence="1" type="ORF">SAMN05660710_02124</name>
</gene>
<dbReference type="RefSeq" id="WP_175453316.1">
    <property type="nucleotide sequence ID" value="NZ_FMVT01000006.1"/>
</dbReference>
<sequence length="47" mass="4995">MTNSLFQTIMLRAARAVCAVIFFLSAPTLVAQVIAAGGTVLRSALNW</sequence>
<evidence type="ECO:0000313" key="1">
    <source>
        <dbReference type="EMBL" id="SCY61902.1"/>
    </source>
</evidence>
<name>A0A1G5HDF3_9RHOB</name>
<dbReference type="STRING" id="336292.SAMN05660710_02124"/>
<reference evidence="1 2" key="1">
    <citation type="submission" date="2016-10" db="EMBL/GenBank/DDBJ databases">
        <authorList>
            <person name="de Groot N.N."/>
        </authorList>
    </citation>
    <scope>NUCLEOTIDE SEQUENCE [LARGE SCALE GENOMIC DNA]</scope>
    <source>
        <strain evidence="1 2">CGMCC 1.8925</strain>
    </source>
</reference>
<accession>A0A1G5HDF3</accession>
<keyword evidence="2" id="KW-1185">Reference proteome</keyword>
<evidence type="ECO:0000313" key="2">
    <source>
        <dbReference type="Proteomes" id="UP000199502"/>
    </source>
</evidence>